<evidence type="ECO:0000313" key="2">
    <source>
        <dbReference type="Proteomes" id="UP000254808"/>
    </source>
</evidence>
<sequence length="33" mass="3851">MLTRRLRWNRISATCRNISLTLTTASKTFTHNS</sequence>
<reference evidence="1 2" key="1">
    <citation type="submission" date="2018-03" db="EMBL/GenBank/DDBJ databases">
        <title>Phenotypic and genomic properties of Cyclonatronum proteinivorum gen. nov., sp. nov., a haloalkaliphilic bacteroidete from soda lakes possessing Na+-translocating rhodopsin.</title>
        <authorList>
            <person name="Toshchakov S.V."/>
            <person name="Korzhenkov A."/>
            <person name="Samarov N.I."/>
            <person name="Kublanov I.V."/>
            <person name="Muntyan M.S."/>
            <person name="Sorokin D.Y."/>
        </authorList>
    </citation>
    <scope>NUCLEOTIDE SEQUENCE [LARGE SCALE GENOMIC DNA]</scope>
    <source>
        <strain evidence="1 2">Omega</strain>
    </source>
</reference>
<keyword evidence="2" id="KW-1185">Reference proteome</keyword>
<accession>A0A345UMD6</accession>
<dbReference type="KEGG" id="cprv:CYPRO_2396"/>
<evidence type="ECO:0000313" key="1">
    <source>
        <dbReference type="EMBL" id="AXJ01638.1"/>
    </source>
</evidence>
<dbReference type="EMBL" id="CP027806">
    <property type="protein sequence ID" value="AXJ01638.1"/>
    <property type="molecule type" value="Genomic_DNA"/>
</dbReference>
<dbReference type="Proteomes" id="UP000254808">
    <property type="component" value="Chromosome"/>
</dbReference>
<proteinExistence type="predicted"/>
<gene>
    <name evidence="1" type="ORF">CYPRO_2396</name>
</gene>
<protein>
    <submittedName>
        <fullName evidence="1">Uncharacterized protein</fullName>
    </submittedName>
</protein>
<organism evidence="1 2">
    <name type="scientific">Cyclonatronum proteinivorum</name>
    <dbReference type="NCBI Taxonomy" id="1457365"/>
    <lineage>
        <taxon>Bacteria</taxon>
        <taxon>Pseudomonadati</taxon>
        <taxon>Balneolota</taxon>
        <taxon>Balneolia</taxon>
        <taxon>Balneolales</taxon>
        <taxon>Cyclonatronaceae</taxon>
        <taxon>Cyclonatronum</taxon>
    </lineage>
</organism>
<dbReference type="AlphaFoldDB" id="A0A345UMD6"/>
<name>A0A345UMD6_9BACT</name>